<dbReference type="STRING" id="933084.A0A067PHL8"/>
<keyword evidence="2" id="KW-1133">Transmembrane helix</keyword>
<proteinExistence type="predicted"/>
<feature type="region of interest" description="Disordered" evidence="1">
    <location>
        <begin position="519"/>
        <end position="608"/>
    </location>
</feature>
<dbReference type="OrthoDB" id="3243926at2759"/>
<evidence type="ECO:0000313" key="4">
    <source>
        <dbReference type="Proteomes" id="UP000027265"/>
    </source>
</evidence>
<dbReference type="InParanoid" id="A0A067PHL8"/>
<feature type="compositionally biased region" description="Basic and acidic residues" evidence="1">
    <location>
        <begin position="570"/>
        <end position="592"/>
    </location>
</feature>
<gene>
    <name evidence="3" type="ORF">JAAARDRAFT_613920</name>
</gene>
<reference evidence="4" key="1">
    <citation type="journal article" date="2014" name="Proc. Natl. Acad. Sci. U.S.A.">
        <title>Extensive sampling of basidiomycete genomes demonstrates inadequacy of the white-rot/brown-rot paradigm for wood decay fungi.</title>
        <authorList>
            <person name="Riley R."/>
            <person name="Salamov A.A."/>
            <person name="Brown D.W."/>
            <person name="Nagy L.G."/>
            <person name="Floudas D."/>
            <person name="Held B.W."/>
            <person name="Levasseur A."/>
            <person name="Lombard V."/>
            <person name="Morin E."/>
            <person name="Otillar R."/>
            <person name="Lindquist E.A."/>
            <person name="Sun H."/>
            <person name="LaButti K.M."/>
            <person name="Schmutz J."/>
            <person name="Jabbour D."/>
            <person name="Luo H."/>
            <person name="Baker S.E."/>
            <person name="Pisabarro A.G."/>
            <person name="Walton J.D."/>
            <person name="Blanchette R.A."/>
            <person name="Henrissat B."/>
            <person name="Martin F."/>
            <person name="Cullen D."/>
            <person name="Hibbett D.S."/>
            <person name="Grigoriev I.V."/>
        </authorList>
    </citation>
    <scope>NUCLEOTIDE SEQUENCE [LARGE SCALE GENOMIC DNA]</scope>
    <source>
        <strain evidence="4">MUCL 33604</strain>
    </source>
</reference>
<feature type="transmembrane region" description="Helical" evidence="2">
    <location>
        <begin position="98"/>
        <end position="120"/>
    </location>
</feature>
<dbReference type="PANTHER" id="PTHR42101">
    <property type="entry name" value="CHROMOSOME 16, WHOLE GENOME SHOTGUN SEQUENCE"/>
    <property type="match status" value="1"/>
</dbReference>
<keyword evidence="2" id="KW-0472">Membrane</keyword>
<dbReference type="PANTHER" id="PTHR42101:SF1">
    <property type="entry name" value="LOW TEMPERATURE REQUIREMENT A"/>
    <property type="match status" value="1"/>
</dbReference>
<feature type="transmembrane region" description="Helical" evidence="2">
    <location>
        <begin position="441"/>
        <end position="460"/>
    </location>
</feature>
<dbReference type="EMBL" id="KL197770">
    <property type="protein sequence ID" value="KDQ49926.1"/>
    <property type="molecule type" value="Genomic_DNA"/>
</dbReference>
<evidence type="ECO:0000256" key="1">
    <source>
        <dbReference type="SAM" id="MobiDB-lite"/>
    </source>
</evidence>
<dbReference type="AlphaFoldDB" id="A0A067PHL8"/>
<feature type="transmembrane region" description="Helical" evidence="2">
    <location>
        <begin position="66"/>
        <end position="86"/>
    </location>
</feature>
<feature type="compositionally biased region" description="Polar residues" evidence="1">
    <location>
        <begin position="519"/>
        <end position="539"/>
    </location>
</feature>
<feature type="transmembrane region" description="Helical" evidence="2">
    <location>
        <begin position="491"/>
        <end position="510"/>
    </location>
</feature>
<dbReference type="HOGENOM" id="CLU_031306_0_0_1"/>
<feature type="transmembrane region" description="Helical" evidence="2">
    <location>
        <begin position="409"/>
        <end position="429"/>
    </location>
</feature>
<dbReference type="Proteomes" id="UP000027265">
    <property type="component" value="Unassembled WGS sequence"/>
</dbReference>
<keyword evidence="2" id="KW-0812">Transmembrane</keyword>
<feature type="transmembrane region" description="Helical" evidence="2">
    <location>
        <begin position="217"/>
        <end position="235"/>
    </location>
</feature>
<organism evidence="3 4">
    <name type="scientific">Jaapia argillacea MUCL 33604</name>
    <dbReference type="NCBI Taxonomy" id="933084"/>
    <lineage>
        <taxon>Eukaryota</taxon>
        <taxon>Fungi</taxon>
        <taxon>Dikarya</taxon>
        <taxon>Basidiomycota</taxon>
        <taxon>Agaricomycotina</taxon>
        <taxon>Agaricomycetes</taxon>
        <taxon>Agaricomycetidae</taxon>
        <taxon>Jaapiales</taxon>
        <taxon>Jaapiaceae</taxon>
        <taxon>Jaapia</taxon>
    </lineage>
</organism>
<evidence type="ECO:0000256" key="2">
    <source>
        <dbReference type="SAM" id="Phobius"/>
    </source>
</evidence>
<evidence type="ECO:0000313" key="3">
    <source>
        <dbReference type="EMBL" id="KDQ49926.1"/>
    </source>
</evidence>
<protein>
    <submittedName>
        <fullName evidence="3">Uncharacterized protein</fullName>
    </submittedName>
</protein>
<name>A0A067PHL8_9AGAM</name>
<feature type="transmembrane region" description="Helical" evidence="2">
    <location>
        <begin position="184"/>
        <end position="205"/>
    </location>
</feature>
<sequence>MFAICQIVVFGTMAAYTSNFRILPGPSSDTTQSLPSEFRLNTTNIDSVFAANQRGQMLPVINARGISVTMGVSRLLLLIQYGFVAHSAPRTPDFMTPILWHTCTLLFSGLTYFITTGIISDPPTTHNSIVKIVLWFIPLAVEIACHFYLNGRVPVVAGVNDSRGEPDQKTVCVRYKPEVICKRSASLFIVILGTGLTQITGSFKYVVGAVGFSIREIAVIVSAAIIIIGEFSLYFRNNWKNWSEKSDTRTLLWFFWHYFYLATLILTLQAARSLLSFANLDSAINTLISTGFAMEKQIVSMDINGLQVTEDMFPQAEKAFLELGFPFGVVVDAINQGLHNPTNTSGWVPLNKIYIYIASVAFNEFDAFPQQGTPLYNQIRDFLENPRLDTDEDFILLGELFSSRLHPAFWFWGVSGGTLIMIAVMSLLKQRPADHFEQASIAVRFIAGMTFVFLSLLAIGDNKPYFTDAKGALMHFGVQSSNAWKVASSPWIIPIFGGVILLVNIIDIGLERWATSRYPTSDTEEQASSTPEPSSQQPHQDNEGDVQSEAGISVNYGLPAESGYQPLLQREPDVERESQTGGRSDDTNHMEMVEIVQPRGPRPTVAGE</sequence>
<feature type="transmembrane region" description="Helical" evidence="2">
    <location>
        <begin position="251"/>
        <end position="271"/>
    </location>
</feature>
<accession>A0A067PHL8</accession>
<keyword evidence="4" id="KW-1185">Reference proteome</keyword>